<feature type="compositionally biased region" description="Basic and acidic residues" evidence="1">
    <location>
        <begin position="127"/>
        <end position="142"/>
    </location>
</feature>
<reference evidence="2 3" key="1">
    <citation type="submission" date="2019-01" db="EMBL/GenBank/DDBJ databases">
        <title>Genome Assembly of Collichthys lucidus.</title>
        <authorList>
            <person name="Cai M."/>
            <person name="Xiao S."/>
        </authorList>
    </citation>
    <scope>NUCLEOTIDE SEQUENCE [LARGE SCALE GENOMIC DNA]</scope>
    <source>
        <strain evidence="2">JT15FE1705JMU</strain>
        <tissue evidence="2">Muscle</tissue>
    </source>
</reference>
<sequence>MGNENSKSHEPTKNGTIPEKHGNGSVNGVSASITSNGLDFNGETVVKTNGGPLSLNHTIDLTEPDCVVVESVAQKAEAPVISETPAIPATPANPEPPATPATPEPPATPATPEPPATPATPATPEPAAKKEEAKKNKGEKARGFGSMFKKKPGPPAEPVEKIQEKEIPNGNPTDVSVPAAEPQPESGSIGDEAATTIVAEHREDLENLRQKAEVSTQTDTESKADISTQTGDDDDDDTVIVETAETVVMAEEVFEETAGEDPRGDETAEISIEEVVVMGNDVYEYIVFRAEQVEITENFEISHVKTDVPEMPEISAEPELTPNKSITECEIVTGDNNVDEAAPSESFSLPKVVADCVNAVFAADSDSAAVNTSQPRVAEVITKDNIEEARDVSSDAVLIKVAEPEYNAVTPEAGKANDPPSLDEKPVTMVAEAITEVVCEEPNPTSANRVEELSDAVATQILVKEESAHEEVNAEDAVKVNDDASSIELISFEELLEDILNSPDNEVKCIPEVIATGETSTVGEDVIVHEGTVEEANPGIVKDKTEMILEAAIDVLSLEFSAITPQDPATDIDLHLEEEVIVATYFMPLSEGLDPGLTISEEPTAEELNEEAMEALSDEFEAVPGSVEDDTGGEVTSSSDPVGIKTKASDDVLLVTGESQPHVSVQEELVAPSVVAVEEPTDPSPVVSEEPVEQSASPLESQMIVVIVGTAVDEVTEEAIHEMDDSGDVSTTVAVNTKDSEIVASDELMAECVEAVLETIVEEIIVEDVTAECNLVTTVVDHRKL</sequence>
<feature type="region of interest" description="Disordered" evidence="1">
    <location>
        <begin position="625"/>
        <end position="644"/>
    </location>
</feature>
<gene>
    <name evidence="2" type="ORF">D9C73_010722</name>
</gene>
<dbReference type="AlphaFoldDB" id="A0A4U5UNR6"/>
<feature type="region of interest" description="Disordered" evidence="1">
    <location>
        <begin position="74"/>
        <end position="236"/>
    </location>
</feature>
<proteinExistence type="predicted"/>
<feature type="compositionally biased region" description="Polar residues" evidence="1">
    <location>
        <begin position="24"/>
        <end position="38"/>
    </location>
</feature>
<feature type="region of interest" description="Disordered" evidence="1">
    <location>
        <begin position="1"/>
        <end position="60"/>
    </location>
</feature>
<protein>
    <submittedName>
        <fullName evidence="2">Uncharacterized protein</fullName>
    </submittedName>
</protein>
<accession>A0A4U5UNR6</accession>
<organism evidence="2 3">
    <name type="scientific">Collichthys lucidus</name>
    <name type="common">Big head croaker</name>
    <name type="synonym">Sciaena lucida</name>
    <dbReference type="NCBI Taxonomy" id="240159"/>
    <lineage>
        <taxon>Eukaryota</taxon>
        <taxon>Metazoa</taxon>
        <taxon>Chordata</taxon>
        <taxon>Craniata</taxon>
        <taxon>Vertebrata</taxon>
        <taxon>Euteleostomi</taxon>
        <taxon>Actinopterygii</taxon>
        <taxon>Neopterygii</taxon>
        <taxon>Teleostei</taxon>
        <taxon>Neoteleostei</taxon>
        <taxon>Acanthomorphata</taxon>
        <taxon>Eupercaria</taxon>
        <taxon>Sciaenidae</taxon>
        <taxon>Collichthys</taxon>
    </lineage>
</organism>
<feature type="compositionally biased region" description="Basic and acidic residues" evidence="1">
    <location>
        <begin position="199"/>
        <end position="212"/>
    </location>
</feature>
<evidence type="ECO:0000313" key="2">
    <source>
        <dbReference type="EMBL" id="TKS76633.1"/>
    </source>
</evidence>
<feature type="compositionally biased region" description="Basic and acidic residues" evidence="1">
    <location>
        <begin position="158"/>
        <end position="167"/>
    </location>
</feature>
<keyword evidence="3" id="KW-1185">Reference proteome</keyword>
<feature type="compositionally biased region" description="Basic and acidic residues" evidence="1">
    <location>
        <begin position="1"/>
        <end position="22"/>
    </location>
</feature>
<evidence type="ECO:0000313" key="3">
    <source>
        <dbReference type="Proteomes" id="UP000298787"/>
    </source>
</evidence>
<evidence type="ECO:0000256" key="1">
    <source>
        <dbReference type="SAM" id="MobiDB-lite"/>
    </source>
</evidence>
<name>A0A4U5UNR6_COLLU</name>
<dbReference type="Proteomes" id="UP000298787">
    <property type="component" value="Chromosome 10"/>
</dbReference>
<dbReference type="EMBL" id="CM014087">
    <property type="protein sequence ID" value="TKS76633.1"/>
    <property type="molecule type" value="Genomic_DNA"/>
</dbReference>
<feature type="compositionally biased region" description="Pro residues" evidence="1">
    <location>
        <begin position="91"/>
        <end position="124"/>
    </location>
</feature>